<dbReference type="Proteomes" id="UP000594260">
    <property type="component" value="Unplaced"/>
</dbReference>
<keyword evidence="4" id="KW-1185">Reference proteome</keyword>
<proteinExistence type="predicted"/>
<organism evidence="3 4">
    <name type="scientific">Varroa destructor</name>
    <name type="common">Honeybee mite</name>
    <dbReference type="NCBI Taxonomy" id="109461"/>
    <lineage>
        <taxon>Eukaryota</taxon>
        <taxon>Metazoa</taxon>
        <taxon>Ecdysozoa</taxon>
        <taxon>Arthropoda</taxon>
        <taxon>Chelicerata</taxon>
        <taxon>Arachnida</taxon>
        <taxon>Acari</taxon>
        <taxon>Parasitiformes</taxon>
        <taxon>Mesostigmata</taxon>
        <taxon>Gamasina</taxon>
        <taxon>Dermanyssoidea</taxon>
        <taxon>Varroidae</taxon>
        <taxon>Varroa</taxon>
    </lineage>
</organism>
<sequence>MPANCQTLASAVLNWATGECTEKAESSNPQTKWELTKGSCSRSMSTRKQGLSIGTGQSTNVRSSECIVQEYVNCEEAVLSEPQQQEDQCEFLPDLMSVDSSIFSSPQCDQTMPTISTTGEELYEIPIMSSVKCEPASPSFESTTQMKRRRLMPTLVSHLQMPYAKKPAPSSILTSSSPIILNTTTATTSTNFLSYVNGRFRETPSVDVSTSSSPSPASALLPATSNISSDTFPSNSAIVGGRLLRARRNAPASVGSLLALSSSFSSSSSSSSLELMHAVTTLNKQDREDSDESTTDAVSNSSSAKTSRQQQRPQQQQQQQQQSPPAASPVNELQPASAASHSSRYNSAERFANLKRSLKLTSPARFVCSRCKINLSGRSEWAKHLESHRK</sequence>
<dbReference type="InterPro" id="IPR013087">
    <property type="entry name" value="Znf_C2H2_type"/>
</dbReference>
<dbReference type="KEGG" id="vde:111250866"/>
<feature type="compositionally biased region" description="Polar residues" evidence="1">
    <location>
        <begin position="295"/>
        <end position="307"/>
    </location>
</feature>
<evidence type="ECO:0000313" key="3">
    <source>
        <dbReference type="EnsemblMetazoa" id="XP_022662510"/>
    </source>
</evidence>
<feature type="region of interest" description="Disordered" evidence="1">
    <location>
        <begin position="282"/>
        <end position="344"/>
    </location>
</feature>
<evidence type="ECO:0000259" key="2">
    <source>
        <dbReference type="PROSITE" id="PS00028"/>
    </source>
</evidence>
<evidence type="ECO:0000256" key="1">
    <source>
        <dbReference type="SAM" id="MobiDB-lite"/>
    </source>
</evidence>
<dbReference type="GeneID" id="111250866"/>
<name>A0A7M7K6T3_VARDE</name>
<feature type="region of interest" description="Disordered" evidence="1">
    <location>
        <begin position="204"/>
        <end position="235"/>
    </location>
</feature>
<feature type="domain" description="C2H2-type" evidence="2">
    <location>
        <begin position="368"/>
        <end position="388"/>
    </location>
</feature>
<evidence type="ECO:0000313" key="4">
    <source>
        <dbReference type="Proteomes" id="UP000594260"/>
    </source>
</evidence>
<dbReference type="PROSITE" id="PS00028">
    <property type="entry name" value="ZINC_FINGER_C2H2_1"/>
    <property type="match status" value="1"/>
</dbReference>
<protein>
    <recommendedName>
        <fullName evidence="2">C2H2-type domain-containing protein</fullName>
    </recommendedName>
</protein>
<dbReference type="RefSeq" id="XP_022662510.1">
    <property type="nucleotide sequence ID" value="XM_022806775.1"/>
</dbReference>
<feature type="compositionally biased region" description="Polar residues" evidence="1">
    <location>
        <begin position="226"/>
        <end position="235"/>
    </location>
</feature>
<dbReference type="AlphaFoldDB" id="A0A7M7K6T3"/>
<reference evidence="3" key="1">
    <citation type="submission" date="2021-01" db="UniProtKB">
        <authorList>
            <consortium name="EnsemblMetazoa"/>
        </authorList>
    </citation>
    <scope>IDENTIFICATION</scope>
</reference>
<accession>A0A7M7K6T3</accession>
<dbReference type="EnsemblMetazoa" id="XM_022806775">
    <property type="protein sequence ID" value="XP_022662510"/>
    <property type="gene ID" value="LOC111250866"/>
</dbReference>
<feature type="compositionally biased region" description="Low complexity" evidence="1">
    <location>
        <begin position="308"/>
        <end position="329"/>
    </location>
</feature>
<dbReference type="InParanoid" id="A0A7M7K6T3"/>
<feature type="compositionally biased region" description="Low complexity" evidence="1">
    <location>
        <begin position="209"/>
        <end position="225"/>
    </location>
</feature>